<dbReference type="Proteomes" id="UP000000763">
    <property type="component" value="Chromosome 6"/>
</dbReference>
<name>Q5Z560_ORYSJ</name>
<evidence type="ECO:0000256" key="1">
    <source>
        <dbReference type="SAM" id="MobiDB-lite"/>
    </source>
</evidence>
<evidence type="ECO:0000313" key="2">
    <source>
        <dbReference type="EMBL" id="BAD62134.1"/>
    </source>
</evidence>
<sequence>MSGRRKETTLGQDEPDSRRRERERAATLVTTTPVAGAPRHLRRFIRLLASLLQCWKRSIGGRGAAFGCRTMRASDSLATAARAVKLACGRGRDEAAARARRRRGVRAHRRGRRARCRLAGGTSTPACYRCRRRRRHAASGMDPINP</sequence>
<reference evidence="3" key="2">
    <citation type="journal article" date="2008" name="Nucleic Acids Res.">
        <title>The rice annotation project database (RAP-DB): 2008 update.</title>
        <authorList>
            <consortium name="The rice annotation project (RAP)"/>
        </authorList>
    </citation>
    <scope>GENOME REANNOTATION</scope>
    <source>
        <strain evidence="3">cv. Nipponbare</strain>
    </source>
</reference>
<feature type="compositionally biased region" description="Basic and acidic residues" evidence="1">
    <location>
        <begin position="15"/>
        <end position="25"/>
    </location>
</feature>
<evidence type="ECO:0000313" key="3">
    <source>
        <dbReference type="Proteomes" id="UP000000763"/>
    </source>
</evidence>
<dbReference type="EMBL" id="AP005773">
    <property type="protein sequence ID" value="BAD62134.1"/>
    <property type="molecule type" value="Genomic_DNA"/>
</dbReference>
<gene>
    <name evidence="2" type="primary">OSJNBa0085C03.12</name>
</gene>
<dbReference type="AlphaFoldDB" id="Q5Z560"/>
<protein>
    <submittedName>
        <fullName evidence="2">Uncharacterized protein</fullName>
    </submittedName>
</protein>
<feature type="region of interest" description="Disordered" evidence="1">
    <location>
        <begin position="1"/>
        <end position="25"/>
    </location>
</feature>
<reference evidence="3" key="1">
    <citation type="journal article" date="2005" name="Nature">
        <title>The map-based sequence of the rice genome.</title>
        <authorList>
            <consortium name="International rice genome sequencing project (IRGSP)"/>
            <person name="Matsumoto T."/>
            <person name="Wu J."/>
            <person name="Kanamori H."/>
            <person name="Katayose Y."/>
            <person name="Fujisawa M."/>
            <person name="Namiki N."/>
            <person name="Mizuno H."/>
            <person name="Yamamoto K."/>
            <person name="Antonio B.A."/>
            <person name="Baba T."/>
            <person name="Sakata K."/>
            <person name="Nagamura Y."/>
            <person name="Aoki H."/>
            <person name="Arikawa K."/>
            <person name="Arita K."/>
            <person name="Bito T."/>
            <person name="Chiden Y."/>
            <person name="Fujitsuka N."/>
            <person name="Fukunaka R."/>
            <person name="Hamada M."/>
            <person name="Harada C."/>
            <person name="Hayashi A."/>
            <person name="Hijishita S."/>
            <person name="Honda M."/>
            <person name="Hosokawa S."/>
            <person name="Ichikawa Y."/>
            <person name="Idonuma A."/>
            <person name="Iijima M."/>
            <person name="Ikeda M."/>
            <person name="Ikeno M."/>
            <person name="Ito K."/>
            <person name="Ito S."/>
            <person name="Ito T."/>
            <person name="Ito Y."/>
            <person name="Ito Y."/>
            <person name="Iwabuchi A."/>
            <person name="Kamiya K."/>
            <person name="Karasawa W."/>
            <person name="Kurita K."/>
            <person name="Katagiri S."/>
            <person name="Kikuta A."/>
            <person name="Kobayashi H."/>
            <person name="Kobayashi N."/>
            <person name="Machita K."/>
            <person name="Maehara T."/>
            <person name="Masukawa M."/>
            <person name="Mizubayashi T."/>
            <person name="Mukai Y."/>
            <person name="Nagasaki H."/>
            <person name="Nagata Y."/>
            <person name="Naito S."/>
            <person name="Nakashima M."/>
            <person name="Nakama Y."/>
            <person name="Nakamichi Y."/>
            <person name="Nakamura M."/>
            <person name="Meguro A."/>
            <person name="Negishi M."/>
            <person name="Ohta I."/>
            <person name="Ohta T."/>
            <person name="Okamoto M."/>
            <person name="Ono N."/>
            <person name="Saji S."/>
            <person name="Sakaguchi M."/>
            <person name="Sakai K."/>
            <person name="Shibata M."/>
            <person name="Shimokawa T."/>
            <person name="Song J."/>
            <person name="Takazaki Y."/>
            <person name="Terasawa K."/>
            <person name="Tsugane M."/>
            <person name="Tsuji K."/>
            <person name="Ueda S."/>
            <person name="Waki K."/>
            <person name="Yamagata H."/>
            <person name="Yamamoto M."/>
            <person name="Yamamoto S."/>
            <person name="Yamane H."/>
            <person name="Yoshiki S."/>
            <person name="Yoshihara R."/>
            <person name="Yukawa K."/>
            <person name="Zhong H."/>
            <person name="Yano M."/>
            <person name="Yuan Q."/>
            <person name="Ouyang S."/>
            <person name="Liu J."/>
            <person name="Jones K.M."/>
            <person name="Gansberger K."/>
            <person name="Moffat K."/>
            <person name="Hill J."/>
            <person name="Bera J."/>
            <person name="Fadrosh D."/>
            <person name="Jin S."/>
            <person name="Johri S."/>
            <person name="Kim M."/>
            <person name="Overton L."/>
            <person name="Reardon M."/>
            <person name="Tsitrin T."/>
            <person name="Vuong H."/>
            <person name="Weaver B."/>
            <person name="Ciecko A."/>
            <person name="Tallon L."/>
            <person name="Jackson J."/>
            <person name="Pai G."/>
            <person name="Aken S.V."/>
            <person name="Utterback T."/>
            <person name="Reidmuller S."/>
            <person name="Feldblyum T."/>
            <person name="Hsiao J."/>
            <person name="Zismann V."/>
            <person name="Iobst S."/>
            <person name="de Vazeille A.R."/>
            <person name="Buell C.R."/>
            <person name="Ying K."/>
            <person name="Li Y."/>
            <person name="Lu T."/>
            <person name="Huang Y."/>
            <person name="Zhao Q."/>
            <person name="Feng Q."/>
            <person name="Zhang L."/>
            <person name="Zhu J."/>
            <person name="Weng Q."/>
            <person name="Mu J."/>
            <person name="Lu Y."/>
            <person name="Fan D."/>
            <person name="Liu Y."/>
            <person name="Guan J."/>
            <person name="Zhang Y."/>
            <person name="Yu S."/>
            <person name="Liu X."/>
            <person name="Zhang Y."/>
            <person name="Hong G."/>
            <person name="Han B."/>
            <person name="Choisne N."/>
            <person name="Demange N."/>
            <person name="Orjeda G."/>
            <person name="Samain S."/>
            <person name="Cattolico L."/>
            <person name="Pelletier E."/>
            <person name="Couloux A."/>
            <person name="Segurens B."/>
            <person name="Wincker P."/>
            <person name="D'Hont A."/>
            <person name="Scarpelli C."/>
            <person name="Weissenbach J."/>
            <person name="Salanoubat M."/>
            <person name="Quetier F."/>
            <person name="Yu Y."/>
            <person name="Kim H.R."/>
            <person name="Rambo T."/>
            <person name="Currie J."/>
            <person name="Collura K."/>
            <person name="Luo M."/>
            <person name="Yang T."/>
            <person name="Ammiraju J.S.S."/>
            <person name="Engler F."/>
            <person name="Soderlund C."/>
            <person name="Wing R.A."/>
            <person name="Palmer L.E."/>
            <person name="de la Bastide M."/>
            <person name="Spiegel L."/>
            <person name="Nascimento L."/>
            <person name="Zutavern T."/>
            <person name="O'Shaughnessy A."/>
            <person name="Dike S."/>
            <person name="Dedhia N."/>
            <person name="Preston R."/>
            <person name="Balija V."/>
            <person name="McCombie W.R."/>
            <person name="Chow T."/>
            <person name="Chen H."/>
            <person name="Chung M."/>
            <person name="Chen C."/>
            <person name="Shaw J."/>
            <person name="Wu H."/>
            <person name="Hsiao K."/>
            <person name="Chao Y."/>
            <person name="Chu M."/>
            <person name="Cheng C."/>
            <person name="Hour A."/>
            <person name="Lee P."/>
            <person name="Lin S."/>
            <person name="Lin Y."/>
            <person name="Liou J."/>
            <person name="Liu S."/>
            <person name="Hsing Y."/>
            <person name="Raghuvanshi S."/>
            <person name="Mohanty A."/>
            <person name="Bharti A.K."/>
            <person name="Gaur A."/>
            <person name="Gupta V."/>
            <person name="Kumar D."/>
            <person name="Ravi V."/>
            <person name="Vij S."/>
            <person name="Kapur A."/>
            <person name="Khurana P."/>
            <person name="Khurana P."/>
            <person name="Khurana J.P."/>
            <person name="Tyagi A.K."/>
            <person name="Gaikwad K."/>
            <person name="Singh A."/>
            <person name="Dalal V."/>
            <person name="Srivastava S."/>
            <person name="Dixit A."/>
            <person name="Pal A.K."/>
            <person name="Ghazi I.A."/>
            <person name="Yadav M."/>
            <person name="Pandit A."/>
            <person name="Bhargava A."/>
            <person name="Sureshbabu K."/>
            <person name="Batra K."/>
            <person name="Sharma T.R."/>
            <person name="Mohapatra T."/>
            <person name="Singh N.K."/>
            <person name="Messing J."/>
            <person name="Nelson A.B."/>
            <person name="Fuks G."/>
            <person name="Kavchok S."/>
            <person name="Keizer G."/>
            <person name="Linton E."/>
            <person name="Llaca V."/>
            <person name="Song R."/>
            <person name="Tanyolac B."/>
            <person name="Young S."/>
            <person name="Ho-Il K."/>
            <person name="Hahn J.H."/>
            <person name="Sangsakoo G."/>
            <person name="Vanavichit A."/>
            <person name="de Mattos Luiz.A.T."/>
            <person name="Zimmer P.D."/>
            <person name="Malone G."/>
            <person name="Dellagostin O."/>
            <person name="de Oliveira A.C."/>
            <person name="Bevan M."/>
            <person name="Bancroft I."/>
            <person name="Minx P."/>
            <person name="Cordum H."/>
            <person name="Wilson R."/>
            <person name="Cheng Z."/>
            <person name="Jin W."/>
            <person name="Jiang J."/>
            <person name="Leong S.A."/>
            <person name="Iwama H."/>
            <person name="Gojobori T."/>
            <person name="Itoh T."/>
            <person name="Niimura Y."/>
            <person name="Fujii Y."/>
            <person name="Habara T."/>
            <person name="Sakai H."/>
            <person name="Sato Y."/>
            <person name="Wilson G."/>
            <person name="Kumar K."/>
            <person name="McCouch S."/>
            <person name="Juretic N."/>
            <person name="Hoen D."/>
            <person name="Wright S."/>
            <person name="Bruskiewich R."/>
            <person name="Bureau T."/>
            <person name="Miyao A."/>
            <person name="Hirochika H."/>
            <person name="Nishikawa T."/>
            <person name="Kadowaki K."/>
            <person name="Sugiura M."/>
            <person name="Burr B."/>
            <person name="Sasaki T."/>
        </authorList>
    </citation>
    <scope>NUCLEOTIDE SEQUENCE [LARGE SCALE GENOMIC DNA]</scope>
    <source>
        <strain evidence="3">cv. Nipponbare</strain>
    </source>
</reference>
<proteinExistence type="predicted"/>
<organism evidence="2 3">
    <name type="scientific">Oryza sativa subsp. japonica</name>
    <name type="common">Rice</name>
    <dbReference type="NCBI Taxonomy" id="39947"/>
    <lineage>
        <taxon>Eukaryota</taxon>
        <taxon>Viridiplantae</taxon>
        <taxon>Streptophyta</taxon>
        <taxon>Embryophyta</taxon>
        <taxon>Tracheophyta</taxon>
        <taxon>Spermatophyta</taxon>
        <taxon>Magnoliopsida</taxon>
        <taxon>Liliopsida</taxon>
        <taxon>Poales</taxon>
        <taxon>Poaceae</taxon>
        <taxon>BOP clade</taxon>
        <taxon>Oryzoideae</taxon>
        <taxon>Oryzeae</taxon>
        <taxon>Oryzinae</taxon>
        <taxon>Oryza</taxon>
        <taxon>Oryza sativa</taxon>
    </lineage>
</organism>
<accession>Q5Z560</accession>